<dbReference type="PROSITE" id="PS52020">
    <property type="entry name" value="CRESS_DNA_REP"/>
    <property type="match status" value="1"/>
</dbReference>
<organism evidence="24 25">
    <name type="scientific">Caesalpinia ferrea associated virus</name>
    <dbReference type="NCBI Taxonomy" id="2771212"/>
    <lineage>
        <taxon>Viruses</taxon>
        <taxon>Monodnaviria</taxon>
        <taxon>Shotokuvirae</taxon>
        <taxon>Cressdnaviricota</taxon>
        <taxon>Arfiviricetes</taxon>
        <taxon>Cirlivirales</taxon>
        <taxon>Circoviridae</taxon>
        <taxon>Cyclovirus</taxon>
        <taxon>Cyclovirus pauferro</taxon>
    </lineage>
</organism>
<keyword evidence="13" id="KW-0255">Endonuclease</keyword>
<evidence type="ECO:0000256" key="4">
    <source>
        <dbReference type="ARBA" id="ARBA00008545"/>
    </source>
</evidence>
<dbReference type="EMBL" id="MT707947">
    <property type="protein sequence ID" value="QNT09336.1"/>
    <property type="molecule type" value="Genomic_DNA"/>
</dbReference>
<dbReference type="InterPro" id="IPR049912">
    <property type="entry name" value="CRESS_DNA_REP"/>
</dbReference>
<evidence type="ECO:0000256" key="10">
    <source>
        <dbReference type="ARBA" id="ARBA00022722"/>
    </source>
</evidence>
<evidence type="ECO:0000256" key="7">
    <source>
        <dbReference type="ARBA" id="ARBA00022679"/>
    </source>
</evidence>
<comment type="similarity">
    <text evidence="4">Belongs to the nanoviruses/circoviruses replication-associated protein family.</text>
</comment>
<evidence type="ECO:0000256" key="18">
    <source>
        <dbReference type="ARBA" id="ARBA00023125"/>
    </source>
</evidence>
<keyword evidence="14" id="KW-0378">Hydrolase</keyword>
<dbReference type="Proteomes" id="UP001162119">
    <property type="component" value="Segment"/>
</dbReference>
<keyword evidence="7" id="KW-0808">Transferase</keyword>
<dbReference type="KEGG" id="vg:80543334"/>
<evidence type="ECO:0000256" key="2">
    <source>
        <dbReference type="ARBA" id="ARBA00001946"/>
    </source>
</evidence>
<keyword evidence="25" id="KW-1185">Reference proteome</keyword>
<dbReference type="GO" id="GO:0046872">
    <property type="term" value="F:metal ion binding"/>
    <property type="evidence" value="ECO:0007669"/>
    <property type="project" value="UniProtKB-KW"/>
</dbReference>
<evidence type="ECO:0000313" key="25">
    <source>
        <dbReference type="Proteomes" id="UP001162119"/>
    </source>
</evidence>
<evidence type="ECO:0000313" key="24">
    <source>
        <dbReference type="EMBL" id="QNT09336.1"/>
    </source>
</evidence>
<comment type="subcellular location">
    <subcellularLocation>
        <location evidence="3">Host nucleus</location>
    </subcellularLocation>
</comment>
<evidence type="ECO:0000256" key="15">
    <source>
        <dbReference type="ARBA" id="ARBA00022806"/>
    </source>
</evidence>
<sequence length="308" mass="35963">MSRSRAWCITVNNYSENDEARCREVGRRCVYAIFGREEAPTTNTRHLQGYVYYPNARTFESVRKQLPRGSHIEAAKGTPAQNREYCSKSAQFEEYGQLPTQGSRSDLQKAIHMLLDERRSLREVATETPAVFVYAHRGLEKLRNLLAPVQPRCTRSDVFILVGPTRTGKSRLARAFGERCGDLYYKNRSNWWHNYQQQPVVIIDDFYGWLAWDELLKLCDRYPYKVETKGSHEEFTSELIIITSNRMPHDWYKFTGYDPSPLLSDRINCIAEFYTAATPRIEFYYNPEGHQRNIDFESMLLSNVPQPK</sequence>
<dbReference type="Gene3D" id="3.40.1310.20">
    <property type="match status" value="1"/>
</dbReference>
<dbReference type="GO" id="GO:0006260">
    <property type="term" value="P:DNA replication"/>
    <property type="evidence" value="ECO:0007669"/>
    <property type="project" value="UniProtKB-KW"/>
</dbReference>
<evidence type="ECO:0000256" key="1">
    <source>
        <dbReference type="ARBA" id="ARBA00001936"/>
    </source>
</evidence>
<evidence type="ECO:0000256" key="21">
    <source>
        <dbReference type="ARBA" id="ARBA00032243"/>
    </source>
</evidence>
<keyword evidence="11" id="KW-0479">Metal-binding</keyword>
<evidence type="ECO:0000256" key="8">
    <source>
        <dbReference type="ARBA" id="ARBA00022695"/>
    </source>
</evidence>
<keyword evidence="9" id="KW-0235">DNA replication</keyword>
<evidence type="ECO:0000259" key="23">
    <source>
        <dbReference type="PROSITE" id="PS52020"/>
    </source>
</evidence>
<evidence type="ECO:0000256" key="9">
    <source>
        <dbReference type="ARBA" id="ARBA00022705"/>
    </source>
</evidence>
<evidence type="ECO:0000256" key="16">
    <source>
        <dbReference type="ARBA" id="ARBA00022840"/>
    </source>
</evidence>
<dbReference type="InterPro" id="IPR027417">
    <property type="entry name" value="P-loop_NTPase"/>
</dbReference>
<keyword evidence="16" id="KW-0067">ATP-binding</keyword>
<evidence type="ECO:0000256" key="22">
    <source>
        <dbReference type="ARBA" id="ARBA00049360"/>
    </source>
</evidence>
<dbReference type="Pfam" id="PF00910">
    <property type="entry name" value="RNA_helicase"/>
    <property type="match status" value="1"/>
</dbReference>
<dbReference type="Gene3D" id="3.40.50.300">
    <property type="entry name" value="P-loop containing nucleotide triphosphate hydrolases"/>
    <property type="match status" value="1"/>
</dbReference>
<evidence type="ECO:0000256" key="17">
    <source>
        <dbReference type="ARBA" id="ARBA00023124"/>
    </source>
</evidence>
<keyword evidence="17" id="KW-0190">Covalent protein-DNA linkage</keyword>
<dbReference type="GO" id="GO:0004519">
    <property type="term" value="F:endonuclease activity"/>
    <property type="evidence" value="ECO:0007669"/>
    <property type="project" value="UniProtKB-KW"/>
</dbReference>
<feature type="domain" description="CRESS-DNA virus Rep endonuclease" evidence="23">
    <location>
        <begin position="1"/>
        <end position="98"/>
    </location>
</feature>
<evidence type="ECO:0000256" key="14">
    <source>
        <dbReference type="ARBA" id="ARBA00022801"/>
    </source>
</evidence>
<dbReference type="GO" id="GO:0003677">
    <property type="term" value="F:DNA binding"/>
    <property type="evidence" value="ECO:0007669"/>
    <property type="project" value="UniProtKB-KW"/>
</dbReference>
<comment type="catalytic activity">
    <reaction evidence="22">
        <text>ATP + H2O = ADP + phosphate + H(+)</text>
        <dbReference type="Rhea" id="RHEA:13065"/>
        <dbReference type="ChEBI" id="CHEBI:15377"/>
        <dbReference type="ChEBI" id="CHEBI:15378"/>
        <dbReference type="ChEBI" id="CHEBI:30616"/>
        <dbReference type="ChEBI" id="CHEBI:43474"/>
        <dbReference type="ChEBI" id="CHEBI:456216"/>
    </reaction>
</comment>
<evidence type="ECO:0000256" key="12">
    <source>
        <dbReference type="ARBA" id="ARBA00022741"/>
    </source>
</evidence>
<evidence type="ECO:0000256" key="3">
    <source>
        <dbReference type="ARBA" id="ARBA00004147"/>
    </source>
</evidence>
<gene>
    <name evidence="24" type="primary">Rep</name>
</gene>
<evidence type="ECO:0000256" key="5">
    <source>
        <dbReference type="ARBA" id="ARBA00014531"/>
    </source>
</evidence>
<keyword evidence="19" id="KW-0511">Multifunctional enzyme</keyword>
<evidence type="ECO:0000256" key="13">
    <source>
        <dbReference type="ARBA" id="ARBA00022759"/>
    </source>
</evidence>
<keyword evidence="18" id="KW-0238">DNA-binding</keyword>
<dbReference type="GO" id="GO:0003724">
    <property type="term" value="F:RNA helicase activity"/>
    <property type="evidence" value="ECO:0007669"/>
    <property type="project" value="InterPro"/>
</dbReference>
<keyword evidence="10" id="KW-0540">Nuclease</keyword>
<dbReference type="GO" id="GO:0003723">
    <property type="term" value="F:RNA binding"/>
    <property type="evidence" value="ECO:0007669"/>
    <property type="project" value="InterPro"/>
</dbReference>
<keyword evidence="12" id="KW-0547">Nucleotide-binding</keyword>
<evidence type="ECO:0000256" key="19">
    <source>
        <dbReference type="ARBA" id="ARBA00023268"/>
    </source>
</evidence>
<dbReference type="Pfam" id="PF02407">
    <property type="entry name" value="Viral_Rep"/>
    <property type="match status" value="1"/>
</dbReference>
<keyword evidence="15" id="KW-0347">Helicase</keyword>
<comment type="cofactor">
    <cofactor evidence="1">
        <name>Mn(2+)</name>
        <dbReference type="ChEBI" id="CHEBI:29035"/>
    </cofactor>
</comment>
<reference evidence="24" key="1">
    <citation type="submission" date="2020-07" db="EMBL/GenBank/DDBJ databases">
        <title>Molecular characterization of viruses in tree species.</title>
        <authorList>
            <person name="Nery F.M.B."/>
            <person name="Melo F.L."/>
            <person name="Boiteux L.S."/>
            <person name="Pereira-Carvalho R.C."/>
        </authorList>
    </citation>
    <scope>NUCLEOTIDE SEQUENCE</scope>
    <source>
        <strain evidence="24">RDF_368_FM LVV 07</strain>
    </source>
</reference>
<dbReference type="GeneID" id="80543334"/>
<dbReference type="GO" id="GO:0042025">
    <property type="term" value="C:host cell nucleus"/>
    <property type="evidence" value="ECO:0007669"/>
    <property type="project" value="UniProtKB-SubCell"/>
</dbReference>
<comment type="cofactor">
    <cofactor evidence="2">
        <name>Mg(2+)</name>
        <dbReference type="ChEBI" id="CHEBI:18420"/>
    </cofactor>
</comment>
<accession>A0A7S6KV07</accession>
<name>A0A7S6KV07_9CIRC</name>
<evidence type="ECO:0000256" key="6">
    <source>
        <dbReference type="ARBA" id="ARBA00022562"/>
    </source>
</evidence>
<protein>
    <recommendedName>
        <fullName evidence="5">Replication-associated protein</fullName>
    </recommendedName>
    <alternativeName>
        <fullName evidence="20">ATP-dependent helicase Rep</fullName>
    </alternativeName>
    <alternativeName>
        <fullName evidence="21">RepP</fullName>
    </alternativeName>
</protein>
<dbReference type="SUPFAM" id="SSF52540">
    <property type="entry name" value="P-loop containing nucleoside triphosphate hydrolases"/>
    <property type="match status" value="1"/>
</dbReference>
<dbReference type="GO" id="GO:0005524">
    <property type="term" value="F:ATP binding"/>
    <property type="evidence" value="ECO:0007669"/>
    <property type="project" value="UniProtKB-KW"/>
</dbReference>
<evidence type="ECO:0000256" key="20">
    <source>
        <dbReference type="ARBA" id="ARBA00030754"/>
    </source>
</evidence>
<evidence type="ECO:0000256" key="11">
    <source>
        <dbReference type="ARBA" id="ARBA00022723"/>
    </source>
</evidence>
<keyword evidence="6" id="KW-1048">Host nucleus</keyword>
<dbReference type="RefSeq" id="YP_010804510.1">
    <property type="nucleotide sequence ID" value="NC_077078.1"/>
</dbReference>
<dbReference type="GO" id="GO:0016779">
    <property type="term" value="F:nucleotidyltransferase activity"/>
    <property type="evidence" value="ECO:0007669"/>
    <property type="project" value="UniProtKB-KW"/>
</dbReference>
<dbReference type="GO" id="GO:0016787">
    <property type="term" value="F:hydrolase activity"/>
    <property type="evidence" value="ECO:0007669"/>
    <property type="project" value="UniProtKB-KW"/>
</dbReference>
<dbReference type="InterPro" id="IPR000605">
    <property type="entry name" value="Helicase_SF3_ssDNA/RNA_vir"/>
</dbReference>
<keyword evidence="8" id="KW-0548">Nucleotidyltransferase</keyword>
<proteinExistence type="inferred from homology"/>